<dbReference type="Pfam" id="PF07676">
    <property type="entry name" value="PD40"/>
    <property type="match status" value="1"/>
</dbReference>
<proteinExistence type="predicted"/>
<gene>
    <name evidence="1" type="ORF">METZ01_LOCUS223926</name>
</gene>
<evidence type="ECO:0000313" key="1">
    <source>
        <dbReference type="EMBL" id="SVB71072.1"/>
    </source>
</evidence>
<evidence type="ECO:0008006" key="2">
    <source>
        <dbReference type="Google" id="ProtNLM"/>
    </source>
</evidence>
<organism evidence="1">
    <name type="scientific">marine metagenome</name>
    <dbReference type="NCBI Taxonomy" id="408172"/>
    <lineage>
        <taxon>unclassified sequences</taxon>
        <taxon>metagenomes</taxon>
        <taxon>ecological metagenomes</taxon>
    </lineage>
</organism>
<reference evidence="1" key="1">
    <citation type="submission" date="2018-05" db="EMBL/GenBank/DDBJ databases">
        <authorList>
            <person name="Lanie J.A."/>
            <person name="Ng W.-L."/>
            <person name="Kazmierczak K.M."/>
            <person name="Andrzejewski T.M."/>
            <person name="Davidsen T.M."/>
            <person name="Wayne K.J."/>
            <person name="Tettelin H."/>
            <person name="Glass J.I."/>
            <person name="Rusch D."/>
            <person name="Podicherti R."/>
            <person name="Tsui H.-C.T."/>
            <person name="Winkler M.E."/>
        </authorList>
    </citation>
    <scope>NUCLEOTIDE SEQUENCE</scope>
</reference>
<dbReference type="EMBL" id="UINC01053942">
    <property type="protein sequence ID" value="SVB71072.1"/>
    <property type="molecule type" value="Genomic_DNA"/>
</dbReference>
<dbReference type="Gene3D" id="2.120.10.30">
    <property type="entry name" value="TolB, C-terminal domain"/>
    <property type="match status" value="1"/>
</dbReference>
<accession>A0A382G892</accession>
<dbReference type="InterPro" id="IPR011042">
    <property type="entry name" value="6-blade_b-propeller_TolB-like"/>
</dbReference>
<feature type="non-terminal residue" evidence="1">
    <location>
        <position position="116"/>
    </location>
</feature>
<sequence length="116" mass="13320">MFCDTRCALKSRISHCIFYGYRHSNIFLVDEKGKLEPLNLTQQKDLGQRNGHPTWSLDGTQIAFDTNRKGKANYEIFLMDVDGANPKNLSKSDEDTKEPAWSRKEIRFFSSLNAMA</sequence>
<protein>
    <recommendedName>
        <fullName evidence="2">Dipeptidylpeptidase IV N-terminal domain-containing protein</fullName>
    </recommendedName>
</protein>
<dbReference type="AlphaFoldDB" id="A0A382G892"/>
<dbReference type="SUPFAM" id="SSF82171">
    <property type="entry name" value="DPP6 N-terminal domain-like"/>
    <property type="match status" value="1"/>
</dbReference>
<dbReference type="InterPro" id="IPR011659">
    <property type="entry name" value="WD40"/>
</dbReference>
<name>A0A382G892_9ZZZZ</name>